<sequence length="49" mass="5639">MLFRNKRDGKIINPDPFIGSPGDNSSRTVVNTQAYISVIVFDHYNRRKT</sequence>
<keyword evidence="6" id="KW-0539">Nucleus</keyword>
<dbReference type="EMBL" id="HACG01046310">
    <property type="protein sequence ID" value="CEK93175.1"/>
    <property type="molecule type" value="Transcribed_RNA"/>
</dbReference>
<evidence type="ECO:0000256" key="5">
    <source>
        <dbReference type="ARBA" id="ARBA00022490"/>
    </source>
</evidence>
<evidence type="ECO:0000256" key="2">
    <source>
        <dbReference type="ARBA" id="ARBA00004123"/>
    </source>
</evidence>
<keyword evidence="5" id="KW-0963">Cytoplasm</keyword>
<dbReference type="Pfam" id="PF14713">
    <property type="entry name" value="DUF4464"/>
    <property type="match status" value="1"/>
</dbReference>
<dbReference type="PANTHER" id="PTHR33588:SF1">
    <property type="entry name" value="CILIA- AND FLAGELLA-ASSOCIATED PROTEIN 299"/>
    <property type="match status" value="1"/>
</dbReference>
<evidence type="ECO:0000256" key="3">
    <source>
        <dbReference type="ARBA" id="ARBA00004496"/>
    </source>
</evidence>
<dbReference type="GO" id="GO:0005634">
    <property type="term" value="C:nucleus"/>
    <property type="evidence" value="ECO:0007669"/>
    <property type="project" value="UniProtKB-SubCell"/>
</dbReference>
<dbReference type="PANTHER" id="PTHR33588">
    <property type="entry name" value="CILIA- AND FLAGELLA-ASSOCIATED PROTEIN 299"/>
    <property type="match status" value="1"/>
</dbReference>
<evidence type="ECO:0000313" key="7">
    <source>
        <dbReference type="EMBL" id="CEK93174.1"/>
    </source>
</evidence>
<reference evidence="7" key="1">
    <citation type="submission" date="2014-12" db="EMBL/GenBank/DDBJ databases">
        <title>Insight into the proteome of Arion vulgaris.</title>
        <authorList>
            <person name="Aradska J."/>
            <person name="Bulat T."/>
            <person name="Smidak R."/>
            <person name="Sarate P."/>
            <person name="Gangsoo J."/>
            <person name="Sialana F."/>
            <person name="Bilban M."/>
            <person name="Lubec G."/>
        </authorList>
    </citation>
    <scope>NUCLEOTIDE SEQUENCE</scope>
    <source>
        <tissue evidence="7">Skin</tissue>
    </source>
</reference>
<evidence type="ECO:0000313" key="8">
    <source>
        <dbReference type="EMBL" id="CEK93175.1"/>
    </source>
</evidence>
<accession>A0A0B7BIJ7</accession>
<comment type="function">
    <text evidence="1">May be involved in spermatogenesis.</text>
</comment>
<organism evidence="7">
    <name type="scientific">Arion vulgaris</name>
    <dbReference type="NCBI Taxonomy" id="1028688"/>
    <lineage>
        <taxon>Eukaryota</taxon>
        <taxon>Metazoa</taxon>
        <taxon>Spiralia</taxon>
        <taxon>Lophotrochozoa</taxon>
        <taxon>Mollusca</taxon>
        <taxon>Gastropoda</taxon>
        <taxon>Heterobranchia</taxon>
        <taxon>Euthyneura</taxon>
        <taxon>Panpulmonata</taxon>
        <taxon>Eupulmonata</taxon>
        <taxon>Stylommatophora</taxon>
        <taxon>Helicina</taxon>
        <taxon>Arionoidea</taxon>
        <taxon>Arionidae</taxon>
        <taxon>Arion</taxon>
    </lineage>
</organism>
<evidence type="ECO:0000256" key="4">
    <source>
        <dbReference type="ARBA" id="ARBA00021436"/>
    </source>
</evidence>
<dbReference type="EMBL" id="HACG01046309">
    <property type="protein sequence ID" value="CEK93174.1"/>
    <property type="molecule type" value="Transcribed_RNA"/>
</dbReference>
<comment type="subcellular location">
    <subcellularLocation>
        <location evidence="3">Cytoplasm</location>
    </subcellularLocation>
    <subcellularLocation>
        <location evidence="2">Nucleus</location>
    </subcellularLocation>
</comment>
<dbReference type="InterPro" id="IPR027887">
    <property type="entry name" value="DUF4464"/>
</dbReference>
<name>A0A0B7BIJ7_9EUPU</name>
<evidence type="ECO:0000256" key="6">
    <source>
        <dbReference type="ARBA" id="ARBA00023242"/>
    </source>
</evidence>
<protein>
    <recommendedName>
        <fullName evidence="4">Cilia- and flagella-associated protein 299</fullName>
    </recommendedName>
</protein>
<proteinExistence type="predicted"/>
<dbReference type="GO" id="GO:0005737">
    <property type="term" value="C:cytoplasm"/>
    <property type="evidence" value="ECO:0007669"/>
    <property type="project" value="UniProtKB-SubCell"/>
</dbReference>
<evidence type="ECO:0000256" key="1">
    <source>
        <dbReference type="ARBA" id="ARBA00003056"/>
    </source>
</evidence>
<dbReference type="AlphaFoldDB" id="A0A0B7BIJ7"/>
<gene>
    <name evidence="7" type="primary">ORF192510</name>
    <name evidence="8" type="synonym">ORF192512</name>
</gene>